<organism evidence="1 2">
    <name type="scientific">Pedobacter nutrimenti</name>
    <dbReference type="NCBI Taxonomy" id="1241337"/>
    <lineage>
        <taxon>Bacteria</taxon>
        <taxon>Pseudomonadati</taxon>
        <taxon>Bacteroidota</taxon>
        <taxon>Sphingobacteriia</taxon>
        <taxon>Sphingobacteriales</taxon>
        <taxon>Sphingobacteriaceae</taxon>
        <taxon>Pedobacter</taxon>
    </lineage>
</organism>
<dbReference type="Proteomes" id="UP000248198">
    <property type="component" value="Unassembled WGS sequence"/>
</dbReference>
<comment type="caution">
    <text evidence="1">The sequence shown here is derived from an EMBL/GenBank/DDBJ whole genome shotgun (WGS) entry which is preliminary data.</text>
</comment>
<gene>
    <name evidence="1" type="ORF">B0O44_104368</name>
</gene>
<proteinExistence type="predicted"/>
<protein>
    <submittedName>
        <fullName evidence="1">Uncharacterized protein</fullName>
    </submittedName>
</protein>
<dbReference type="OrthoDB" id="766298at2"/>
<reference evidence="1 2" key="1">
    <citation type="submission" date="2018-06" db="EMBL/GenBank/DDBJ databases">
        <title>Genomic Encyclopedia of Archaeal and Bacterial Type Strains, Phase II (KMG-II): from individual species to whole genera.</title>
        <authorList>
            <person name="Goeker M."/>
        </authorList>
    </citation>
    <scope>NUCLEOTIDE SEQUENCE [LARGE SCALE GENOMIC DNA]</scope>
    <source>
        <strain evidence="1 2">DSM 27372</strain>
    </source>
</reference>
<accession>A0A318UFR1</accession>
<sequence length="155" mass="18180">MLKKIIIGLFIILSGVGLYKVAGLFSPGTFPNAETYGIDSNENELIKVIRQFKETNPKYVPPEKFNLLDGRYKANDYWYRVYFYYPETKEIVYTWIRPVNSEATTLGFVRINKGDQLGHWKDINRDFDSSESKDQKRKFTSLILNPIKEMIKHEN</sequence>
<dbReference type="EMBL" id="QKLU01000004">
    <property type="protein sequence ID" value="PYF74197.1"/>
    <property type="molecule type" value="Genomic_DNA"/>
</dbReference>
<name>A0A318UFR1_9SPHI</name>
<dbReference type="RefSeq" id="WP_110831276.1">
    <property type="nucleotide sequence ID" value="NZ_QKLU01000004.1"/>
</dbReference>
<evidence type="ECO:0000313" key="1">
    <source>
        <dbReference type="EMBL" id="PYF74197.1"/>
    </source>
</evidence>
<evidence type="ECO:0000313" key="2">
    <source>
        <dbReference type="Proteomes" id="UP000248198"/>
    </source>
</evidence>
<keyword evidence="2" id="KW-1185">Reference proteome</keyword>
<dbReference type="AlphaFoldDB" id="A0A318UFR1"/>